<dbReference type="PROSITE" id="PS51095">
    <property type="entry name" value="PTS_EIIA_TYPE_3"/>
    <property type="match status" value="1"/>
</dbReference>
<feature type="modified residue" description="Phosphohistidine; by HPr" evidence="17">
    <location>
        <position position="88"/>
    </location>
</feature>
<evidence type="ECO:0000256" key="10">
    <source>
        <dbReference type="ARBA" id="ARBA00022683"/>
    </source>
</evidence>
<evidence type="ECO:0000256" key="3">
    <source>
        <dbReference type="ARBA" id="ARBA00011233"/>
    </source>
</evidence>
<keyword evidence="8" id="KW-0762">Sugar transport</keyword>
<dbReference type="GO" id="GO:0009401">
    <property type="term" value="P:phosphoenolpyruvate-dependent sugar phosphotransferase system"/>
    <property type="evidence" value="ECO:0007669"/>
    <property type="project" value="UniProtKB-KW"/>
</dbReference>
<dbReference type="CDD" id="cd00215">
    <property type="entry name" value="PTS_IIA_lac"/>
    <property type="match status" value="1"/>
</dbReference>
<dbReference type="EMBL" id="AWEZ01000043">
    <property type="protein sequence ID" value="ERL08681.1"/>
    <property type="molecule type" value="Genomic_DNA"/>
</dbReference>
<evidence type="ECO:0000313" key="18">
    <source>
        <dbReference type="EMBL" id="ERL08681.1"/>
    </source>
</evidence>
<evidence type="ECO:0000256" key="8">
    <source>
        <dbReference type="ARBA" id="ARBA00022597"/>
    </source>
</evidence>
<evidence type="ECO:0000256" key="7">
    <source>
        <dbReference type="ARBA" id="ARBA00022553"/>
    </source>
</evidence>
<comment type="cofactor">
    <cofactor evidence="1">
        <name>Mg(2+)</name>
        <dbReference type="ChEBI" id="CHEBI:18420"/>
    </cofactor>
</comment>
<dbReference type="InterPro" id="IPR003188">
    <property type="entry name" value="PTS_IIA_lac/cel"/>
</dbReference>
<evidence type="ECO:0000256" key="16">
    <source>
        <dbReference type="PIRSR" id="PIRSR000699-1"/>
    </source>
</evidence>
<evidence type="ECO:0000256" key="5">
    <source>
        <dbReference type="ARBA" id="ARBA00022448"/>
    </source>
</evidence>
<evidence type="ECO:0000256" key="9">
    <source>
        <dbReference type="ARBA" id="ARBA00022679"/>
    </source>
</evidence>
<dbReference type="STRING" id="1125712.HMPREF1316_0400"/>
<dbReference type="PANTHER" id="PTHR34382">
    <property type="entry name" value="PTS SYSTEM N,N'-DIACETYLCHITOBIOSE-SPECIFIC EIIA COMPONENT"/>
    <property type="match status" value="1"/>
</dbReference>
<dbReference type="Proteomes" id="UP000016638">
    <property type="component" value="Unassembled WGS sequence"/>
</dbReference>
<organism evidence="18 19">
    <name type="scientific">Olsenella profusa F0195</name>
    <dbReference type="NCBI Taxonomy" id="1125712"/>
    <lineage>
        <taxon>Bacteria</taxon>
        <taxon>Bacillati</taxon>
        <taxon>Actinomycetota</taxon>
        <taxon>Coriobacteriia</taxon>
        <taxon>Coriobacteriales</taxon>
        <taxon>Atopobiaceae</taxon>
        <taxon>Olsenella</taxon>
    </lineage>
</organism>
<keyword evidence="9" id="KW-0808">Transferase</keyword>
<reference evidence="18 19" key="1">
    <citation type="submission" date="2013-08" db="EMBL/GenBank/DDBJ databases">
        <authorList>
            <person name="Durkin A.S."/>
            <person name="Haft D.R."/>
            <person name="McCorrison J."/>
            <person name="Torralba M."/>
            <person name="Gillis M."/>
            <person name="Haft D.H."/>
            <person name="Methe B."/>
            <person name="Sutton G."/>
            <person name="Nelson K.E."/>
        </authorList>
    </citation>
    <scope>NUCLEOTIDE SEQUENCE [LARGE SCALE GENOMIC DNA]</scope>
    <source>
        <strain evidence="18 19">F0195</strain>
    </source>
</reference>
<keyword evidence="7" id="KW-0597">Phosphoprotein</keyword>
<sequence length="129" mass="14111">MSDEEVTGMDYEDSESVMTSFQIIATAGDARSNAFQALKAAKQGDYQMADELMAKFNEGSVESHNQQTALLTKEAQGDHTPVDVLLVHAQNHLMTSMLAGELIQELIDLHKELDELKTQVSAQAAAQDQ</sequence>
<comment type="subunit">
    <text evidence="3">Homotrimer.</text>
</comment>
<dbReference type="OrthoDB" id="350602at2"/>
<keyword evidence="19" id="KW-1185">Reference proteome</keyword>
<evidence type="ECO:0000256" key="15">
    <source>
        <dbReference type="ARBA" id="ARBA00032708"/>
    </source>
</evidence>
<dbReference type="RefSeq" id="WP_021725821.1">
    <property type="nucleotide sequence ID" value="NZ_AWEZ01000043.1"/>
</dbReference>
<keyword evidence="11" id="KW-0479">Metal-binding</keyword>
<keyword evidence="12" id="KW-0460">Magnesium</keyword>
<dbReference type="eggNOG" id="COG1447">
    <property type="taxonomic scope" value="Bacteria"/>
</dbReference>
<dbReference type="GO" id="GO:0005737">
    <property type="term" value="C:cytoplasm"/>
    <property type="evidence" value="ECO:0007669"/>
    <property type="project" value="UniProtKB-SubCell"/>
</dbReference>
<keyword evidence="10" id="KW-0598">Phosphotransferase system</keyword>
<proteinExistence type="predicted"/>
<comment type="subcellular location">
    <subcellularLocation>
        <location evidence="2">Cytoplasm</location>
    </subcellularLocation>
</comment>
<evidence type="ECO:0000256" key="6">
    <source>
        <dbReference type="ARBA" id="ARBA00022490"/>
    </source>
</evidence>
<dbReference type="PIRSF" id="PIRSF000699">
    <property type="entry name" value="PTS_IILac_III"/>
    <property type="match status" value="1"/>
</dbReference>
<keyword evidence="6" id="KW-0963">Cytoplasm</keyword>
<evidence type="ECO:0000256" key="17">
    <source>
        <dbReference type="PROSITE-ProRule" id="PRU00418"/>
    </source>
</evidence>
<evidence type="ECO:0000256" key="14">
    <source>
        <dbReference type="ARBA" id="ARBA00031467"/>
    </source>
</evidence>
<gene>
    <name evidence="18" type="ORF">HMPREF1316_0400</name>
</gene>
<dbReference type="GO" id="GO:0046872">
    <property type="term" value="F:metal ion binding"/>
    <property type="evidence" value="ECO:0007669"/>
    <property type="project" value="UniProtKB-KW"/>
</dbReference>
<evidence type="ECO:0000256" key="13">
    <source>
        <dbReference type="ARBA" id="ARBA00030293"/>
    </source>
</evidence>
<dbReference type="Gene3D" id="1.20.58.80">
    <property type="entry name" value="Phosphotransferase system, lactose/cellobiose-type IIA subunit"/>
    <property type="match status" value="1"/>
</dbReference>
<evidence type="ECO:0000256" key="4">
    <source>
        <dbReference type="ARBA" id="ARBA00014322"/>
    </source>
</evidence>
<dbReference type="PATRIC" id="fig|1125712.3.peg.1026"/>
<evidence type="ECO:0000256" key="11">
    <source>
        <dbReference type="ARBA" id="ARBA00022723"/>
    </source>
</evidence>
<dbReference type="Pfam" id="PF02255">
    <property type="entry name" value="PTS_IIA"/>
    <property type="match status" value="1"/>
</dbReference>
<feature type="active site" description="Tele-phosphohistidine intermediate" evidence="16">
    <location>
        <position position="88"/>
    </location>
</feature>
<dbReference type="SUPFAM" id="SSF46973">
    <property type="entry name" value="Enzyme IIa from lactose specific PTS, IIa-lac"/>
    <property type="match status" value="1"/>
</dbReference>
<dbReference type="GO" id="GO:0016740">
    <property type="term" value="F:transferase activity"/>
    <property type="evidence" value="ECO:0007669"/>
    <property type="project" value="UniProtKB-KW"/>
</dbReference>
<evidence type="ECO:0000313" key="19">
    <source>
        <dbReference type="Proteomes" id="UP000016638"/>
    </source>
</evidence>
<protein>
    <recommendedName>
        <fullName evidence="4">PTS system lactose-specific EIIA component</fullName>
    </recommendedName>
    <alternativeName>
        <fullName evidence="13">EIIA-Lac</fullName>
    </alternativeName>
    <alternativeName>
        <fullName evidence="15">EIII-Lac</fullName>
    </alternativeName>
    <alternativeName>
        <fullName evidence="14">Lactose-specific phosphotransferase enzyme IIA component</fullName>
    </alternativeName>
</protein>
<name>U2V7T1_9ACTN</name>
<evidence type="ECO:0000256" key="1">
    <source>
        <dbReference type="ARBA" id="ARBA00001946"/>
    </source>
</evidence>
<dbReference type="PANTHER" id="PTHR34382:SF9">
    <property type="entry name" value="PHOSPHOTRANSFERASE SYSTEM SUGAR-SPECIFIC EII COMPONENT"/>
    <property type="match status" value="1"/>
</dbReference>
<dbReference type="InterPro" id="IPR036542">
    <property type="entry name" value="PTS_IIA_lac/cel_sf"/>
</dbReference>
<keyword evidence="5" id="KW-0813">Transport</keyword>
<accession>U2V7T1</accession>
<dbReference type="AlphaFoldDB" id="U2V7T1"/>
<evidence type="ECO:0000256" key="2">
    <source>
        <dbReference type="ARBA" id="ARBA00004496"/>
    </source>
</evidence>
<evidence type="ECO:0000256" key="12">
    <source>
        <dbReference type="ARBA" id="ARBA00022842"/>
    </source>
</evidence>
<comment type="caution">
    <text evidence="18">The sequence shown here is derived from an EMBL/GenBank/DDBJ whole genome shotgun (WGS) entry which is preliminary data.</text>
</comment>